<gene>
    <name evidence="1" type="ORF">MAC_06841</name>
</gene>
<proteinExistence type="predicted"/>
<reference evidence="1 2" key="1">
    <citation type="journal article" date="2011" name="PLoS Genet.">
        <title>Genome sequencing and comparative transcriptomics of the model entomopathogenic fungi Metarhizium anisopliae and M. acridum.</title>
        <authorList>
            <person name="Gao Q."/>
            <person name="Jin K."/>
            <person name="Ying S.H."/>
            <person name="Zhang Y."/>
            <person name="Xiao G."/>
            <person name="Shang Y."/>
            <person name="Duan Z."/>
            <person name="Hu X."/>
            <person name="Xie X.Q."/>
            <person name="Zhou G."/>
            <person name="Peng G."/>
            <person name="Luo Z."/>
            <person name="Huang W."/>
            <person name="Wang B."/>
            <person name="Fang W."/>
            <person name="Wang S."/>
            <person name="Zhong Y."/>
            <person name="Ma L.J."/>
            <person name="St Leger R.J."/>
            <person name="Zhao G.P."/>
            <person name="Pei Y."/>
            <person name="Feng M.G."/>
            <person name="Xia Y."/>
            <person name="Wang C."/>
        </authorList>
    </citation>
    <scope>NUCLEOTIDE SEQUENCE [LARGE SCALE GENOMIC DNA]</scope>
    <source>
        <strain evidence="1 2">CQMa 102</strain>
    </source>
</reference>
<dbReference type="OrthoDB" id="5772781at2759"/>
<keyword evidence="2" id="KW-1185">Reference proteome</keyword>
<evidence type="ECO:0000313" key="1">
    <source>
        <dbReference type="EMBL" id="EFY87163.1"/>
    </source>
</evidence>
<dbReference type="InParanoid" id="E9EAE2"/>
<sequence>MCWLINYLHLWDGNIGTDFKTGEVYIFDAISYYPHNEMEIAIWRSLPDSVVGSGVYLKTYLAQMGISEPAEQFEDRHMLYSACAALHAAACHDRSSAHEESEWYNSDGGISIRADIIRCYEKLLKKYQPHLRNDGWDETRRG</sequence>
<dbReference type="AlphaFoldDB" id="E9EAE2"/>
<dbReference type="Proteomes" id="UP000002499">
    <property type="component" value="Unassembled WGS sequence"/>
</dbReference>
<protein>
    <submittedName>
        <fullName evidence="1">Uncharacterized protein</fullName>
    </submittedName>
</protein>
<dbReference type="HOGENOM" id="CLU_1816244_0_0_1"/>
<name>E9EAE2_METAQ</name>
<accession>E9EAE2</accession>
<dbReference type="Pfam" id="PF03881">
    <property type="entry name" value="Fructosamin_kin"/>
    <property type="match status" value="1"/>
</dbReference>
<organism evidence="2">
    <name type="scientific">Metarhizium acridum (strain CQMa 102)</name>
    <dbReference type="NCBI Taxonomy" id="655827"/>
    <lineage>
        <taxon>Eukaryota</taxon>
        <taxon>Fungi</taxon>
        <taxon>Dikarya</taxon>
        <taxon>Ascomycota</taxon>
        <taxon>Pezizomycotina</taxon>
        <taxon>Sordariomycetes</taxon>
        <taxon>Hypocreomycetidae</taxon>
        <taxon>Hypocreales</taxon>
        <taxon>Clavicipitaceae</taxon>
        <taxon>Metarhizium</taxon>
    </lineage>
</organism>
<dbReference type="InterPro" id="IPR016477">
    <property type="entry name" value="Fructo-/Ketosamine-3-kinase"/>
</dbReference>
<evidence type="ECO:0000313" key="2">
    <source>
        <dbReference type="Proteomes" id="UP000002499"/>
    </source>
</evidence>
<dbReference type="Gene3D" id="3.90.1200.10">
    <property type="match status" value="1"/>
</dbReference>
<dbReference type="EMBL" id="GL698532">
    <property type="protein sequence ID" value="EFY87163.1"/>
    <property type="molecule type" value="Genomic_DNA"/>
</dbReference>